<proteinExistence type="predicted"/>
<dbReference type="EMBL" id="LR796670">
    <property type="protein sequence ID" value="CAB4159560.1"/>
    <property type="molecule type" value="Genomic_DNA"/>
</dbReference>
<accession>A0A6J5NID1</accession>
<evidence type="ECO:0000313" key="1">
    <source>
        <dbReference type="EMBL" id="CAB4159560.1"/>
    </source>
</evidence>
<protein>
    <submittedName>
        <fullName evidence="1">Uncharacterized protein</fullName>
    </submittedName>
</protein>
<organism evidence="1">
    <name type="scientific">uncultured Caudovirales phage</name>
    <dbReference type="NCBI Taxonomy" id="2100421"/>
    <lineage>
        <taxon>Viruses</taxon>
        <taxon>Duplodnaviria</taxon>
        <taxon>Heunggongvirae</taxon>
        <taxon>Uroviricota</taxon>
        <taxon>Caudoviricetes</taxon>
        <taxon>Peduoviridae</taxon>
        <taxon>Maltschvirus</taxon>
        <taxon>Maltschvirus maltsch</taxon>
    </lineage>
</organism>
<gene>
    <name evidence="1" type="ORF">UFOVP699_296</name>
</gene>
<sequence>MGMILDFGNWRKLHEAEEAEMAMDVSASGPNPYTNLKNNAKGVYSAVKSILSRKDAAAFWQLSNAVGGILKAIGPLDLEKSQRSEIAYGVAMTLDSSKYGNTIDMFSKWAESTGWESFVNLFKEESGKPLSLTHDLDQDFKMPRDTGAKWNLD</sequence>
<name>A0A6J5NID1_9CAUD</name>
<reference evidence="1" key="1">
    <citation type="submission" date="2020-04" db="EMBL/GenBank/DDBJ databases">
        <authorList>
            <person name="Chiriac C."/>
            <person name="Salcher M."/>
            <person name="Ghai R."/>
            <person name="Kavagutti S V."/>
        </authorList>
    </citation>
    <scope>NUCLEOTIDE SEQUENCE</scope>
</reference>